<dbReference type="PANTHER" id="PTHR10030:SF37">
    <property type="entry name" value="ALPHA-L-FUCOSIDASE-RELATED"/>
    <property type="match status" value="1"/>
</dbReference>
<keyword evidence="4" id="KW-0732">Signal</keyword>
<dbReference type="PANTHER" id="PTHR10030">
    <property type="entry name" value="ALPHA-L-FUCOSIDASE"/>
    <property type="match status" value="1"/>
</dbReference>
<keyword evidence="5" id="KW-0378">Hydrolase</keyword>
<dbReference type="PIRSF" id="PIRSF001092">
    <property type="entry name" value="Alpha-L-fucosidase"/>
    <property type="match status" value="1"/>
</dbReference>
<organism evidence="9 10">
    <name type="scientific">Sunxiuqinia elliptica</name>
    <dbReference type="NCBI Taxonomy" id="655355"/>
    <lineage>
        <taxon>Bacteria</taxon>
        <taxon>Pseudomonadati</taxon>
        <taxon>Bacteroidota</taxon>
        <taxon>Bacteroidia</taxon>
        <taxon>Marinilabiliales</taxon>
        <taxon>Prolixibacteraceae</taxon>
        <taxon>Sunxiuqinia</taxon>
    </lineage>
</organism>
<dbReference type="Gene3D" id="3.20.20.80">
    <property type="entry name" value="Glycosidases"/>
    <property type="match status" value="1"/>
</dbReference>
<dbReference type="Gene3D" id="2.60.40.1180">
    <property type="entry name" value="Golgi alpha-mannosidase II"/>
    <property type="match status" value="1"/>
</dbReference>
<name>A0A1I2JVU3_9BACT</name>
<evidence type="ECO:0000256" key="4">
    <source>
        <dbReference type="ARBA" id="ARBA00022729"/>
    </source>
</evidence>
<dbReference type="InterPro" id="IPR013780">
    <property type="entry name" value="Glyco_hydro_b"/>
</dbReference>
<comment type="similarity">
    <text evidence="2">Belongs to the glycosyl hydrolase 29 family.</text>
</comment>
<dbReference type="GO" id="GO:0016139">
    <property type="term" value="P:glycoside catabolic process"/>
    <property type="evidence" value="ECO:0007669"/>
    <property type="project" value="TreeGrafter"/>
</dbReference>
<dbReference type="STRING" id="655355.SAMN05216283_11031"/>
<reference evidence="9 10" key="1">
    <citation type="submission" date="2016-10" db="EMBL/GenBank/DDBJ databases">
        <authorList>
            <person name="de Groot N.N."/>
        </authorList>
    </citation>
    <scope>NUCLEOTIDE SEQUENCE [LARGE SCALE GENOMIC DNA]</scope>
    <source>
        <strain evidence="9 10">CGMCC 1.9156</strain>
    </source>
</reference>
<dbReference type="PRINTS" id="PR00741">
    <property type="entry name" value="GLHYDRLASE29"/>
</dbReference>
<keyword evidence="6" id="KW-0326">Glycosidase</keyword>
<dbReference type="EC" id="3.2.1.51" evidence="3"/>
<dbReference type="InterPro" id="IPR031919">
    <property type="entry name" value="Fucosidase_C"/>
</dbReference>
<feature type="domain" description="Glycoside hydrolase family 29 N-terminal" evidence="7">
    <location>
        <begin position="11"/>
        <end position="375"/>
    </location>
</feature>
<dbReference type="GO" id="GO:0004560">
    <property type="term" value="F:alpha-L-fucosidase activity"/>
    <property type="evidence" value="ECO:0007669"/>
    <property type="project" value="InterPro"/>
</dbReference>
<dbReference type="EMBL" id="FONW01000010">
    <property type="protein sequence ID" value="SFF58952.1"/>
    <property type="molecule type" value="Genomic_DNA"/>
</dbReference>
<evidence type="ECO:0000256" key="3">
    <source>
        <dbReference type="ARBA" id="ARBA00012662"/>
    </source>
</evidence>
<dbReference type="GO" id="GO:0006004">
    <property type="term" value="P:fucose metabolic process"/>
    <property type="evidence" value="ECO:0007669"/>
    <property type="project" value="InterPro"/>
</dbReference>
<feature type="domain" description="Alpha-L-fucosidase C-terminal" evidence="8">
    <location>
        <begin position="411"/>
        <end position="473"/>
    </location>
</feature>
<evidence type="ECO:0000313" key="10">
    <source>
        <dbReference type="Proteomes" id="UP000198964"/>
    </source>
</evidence>
<sequence length="490" mass="56820">MLVVLFGCGTTSSEQTSSYEDSWESLAKHNEEPDWFKNAKFGIYFHWGVYSVPAFKTEWYPRHMHFEHGWSDGLVYKHHLKTYGHPSEFGYHDFVPMFKAEHFDASQWADLFEKAGARFAGPVAEHHDGFSMWDSEITPWNAMNKGPHQDITGELGKEIKARGMKFITTFHHARNLQRYWGKEGEKNFENSHYPLIEGMPQSKHDPELDYLYGNIPEEKWLEEVWFGKLKEVIDKYQPDIIWFDSWLDQIPESYRQKFCAYYLNEAQKQDKEVVIVRKQDDLPLTVSVDDLEKSRKNKMGEKVWMTDETLSTGSWCYTEDLVLKPAADVLHVLIDIVSKNGVLLLNISPKSDGTIPNGQQQILLSMGDWLKKYGEAIYDTRLWISYGEGPTVQPEGHFNNHQDFLNVKYSEKDIRYTMKNDVVYATTLGSPNAEESLLMKAFAKTNLKIKNVSVLGSEQDVVWKMTTEGLQIERGFPVVDDMAQVFKIQF</sequence>
<dbReference type="InterPro" id="IPR016286">
    <property type="entry name" value="FUC_metazoa-typ"/>
</dbReference>
<dbReference type="Pfam" id="PF16757">
    <property type="entry name" value="Fucosidase_C"/>
    <property type="match status" value="1"/>
</dbReference>
<dbReference type="InterPro" id="IPR000933">
    <property type="entry name" value="Glyco_hydro_29"/>
</dbReference>
<dbReference type="InterPro" id="IPR057739">
    <property type="entry name" value="Glyco_hydro_29_N"/>
</dbReference>
<dbReference type="SMART" id="SM00812">
    <property type="entry name" value="Alpha_L_fucos"/>
    <property type="match status" value="1"/>
</dbReference>
<evidence type="ECO:0000313" key="9">
    <source>
        <dbReference type="EMBL" id="SFF58952.1"/>
    </source>
</evidence>
<dbReference type="GO" id="GO:0005764">
    <property type="term" value="C:lysosome"/>
    <property type="evidence" value="ECO:0007669"/>
    <property type="project" value="TreeGrafter"/>
</dbReference>
<evidence type="ECO:0000256" key="2">
    <source>
        <dbReference type="ARBA" id="ARBA00007951"/>
    </source>
</evidence>
<evidence type="ECO:0000256" key="6">
    <source>
        <dbReference type="ARBA" id="ARBA00023295"/>
    </source>
</evidence>
<evidence type="ECO:0000256" key="5">
    <source>
        <dbReference type="ARBA" id="ARBA00022801"/>
    </source>
</evidence>
<dbReference type="Proteomes" id="UP000198964">
    <property type="component" value="Unassembled WGS sequence"/>
</dbReference>
<dbReference type="Pfam" id="PF01120">
    <property type="entry name" value="Alpha_L_fucos"/>
    <property type="match status" value="1"/>
</dbReference>
<dbReference type="InterPro" id="IPR017853">
    <property type="entry name" value="GH"/>
</dbReference>
<dbReference type="AlphaFoldDB" id="A0A1I2JVU3"/>
<protein>
    <recommendedName>
        <fullName evidence="3">alpha-L-fucosidase</fullName>
        <ecNumber evidence="3">3.2.1.51</ecNumber>
    </recommendedName>
</protein>
<gene>
    <name evidence="9" type="ORF">SAMN05216283_11031</name>
</gene>
<dbReference type="SUPFAM" id="SSF51445">
    <property type="entry name" value="(Trans)glycosidases"/>
    <property type="match status" value="1"/>
</dbReference>
<evidence type="ECO:0000256" key="1">
    <source>
        <dbReference type="ARBA" id="ARBA00004071"/>
    </source>
</evidence>
<evidence type="ECO:0000259" key="7">
    <source>
        <dbReference type="Pfam" id="PF01120"/>
    </source>
</evidence>
<keyword evidence="10" id="KW-1185">Reference proteome</keyword>
<accession>A0A1I2JVU3</accession>
<evidence type="ECO:0000259" key="8">
    <source>
        <dbReference type="Pfam" id="PF16757"/>
    </source>
</evidence>
<comment type="function">
    <text evidence="1">Alpha-L-fucosidase is responsible for hydrolyzing the alpha-1,6-linked fucose joined to the reducing-end N-acetylglucosamine of the carbohydrate moieties of glycoproteins.</text>
</comment>
<proteinExistence type="inferred from homology"/>